<gene>
    <name evidence="5" type="ORF">HJ583_013005</name>
</gene>
<dbReference type="Proteomes" id="UP000778523">
    <property type="component" value="Unassembled WGS sequence"/>
</dbReference>
<comment type="caution">
    <text evidence="5">The sequence shown here is derived from an EMBL/GenBank/DDBJ whole genome shotgun (WGS) entry which is preliminary data.</text>
</comment>
<proteinExistence type="predicted"/>
<feature type="chain" id="PRO_5046011321" evidence="3">
    <location>
        <begin position="19"/>
        <end position="297"/>
    </location>
</feature>
<keyword evidence="2" id="KW-0472">Membrane</keyword>
<dbReference type="EMBL" id="JABCSC020000003">
    <property type="protein sequence ID" value="NSL55952.1"/>
    <property type="molecule type" value="Genomic_DNA"/>
</dbReference>
<keyword evidence="2" id="KW-1133">Transmembrane helix</keyword>
<evidence type="ECO:0000313" key="5">
    <source>
        <dbReference type="EMBL" id="NSL55952.1"/>
    </source>
</evidence>
<dbReference type="PANTHER" id="PTHR41542">
    <property type="entry name" value="BLL5807 PROTEIN"/>
    <property type="match status" value="1"/>
</dbReference>
<dbReference type="Pfam" id="PF04280">
    <property type="entry name" value="Tim44"/>
    <property type="match status" value="1"/>
</dbReference>
<organism evidence="5 6">
    <name type="scientific">Uliginosibacterium aquaticum</name>
    <dbReference type="NCBI Taxonomy" id="2731212"/>
    <lineage>
        <taxon>Bacteria</taxon>
        <taxon>Pseudomonadati</taxon>
        <taxon>Pseudomonadota</taxon>
        <taxon>Betaproteobacteria</taxon>
        <taxon>Rhodocyclales</taxon>
        <taxon>Zoogloeaceae</taxon>
        <taxon>Uliginosibacterium</taxon>
    </lineage>
</organism>
<feature type="region of interest" description="Disordered" evidence="1">
    <location>
        <begin position="33"/>
        <end position="77"/>
    </location>
</feature>
<feature type="signal peptide" evidence="3">
    <location>
        <begin position="1"/>
        <end position="18"/>
    </location>
</feature>
<feature type="transmembrane region" description="Helical" evidence="2">
    <location>
        <begin position="107"/>
        <end position="124"/>
    </location>
</feature>
<dbReference type="PANTHER" id="PTHR41542:SF1">
    <property type="entry name" value="BLL5807 PROTEIN"/>
    <property type="match status" value="1"/>
</dbReference>
<evidence type="ECO:0000259" key="4">
    <source>
        <dbReference type="SMART" id="SM00978"/>
    </source>
</evidence>
<dbReference type="SUPFAM" id="SSF54427">
    <property type="entry name" value="NTF2-like"/>
    <property type="match status" value="1"/>
</dbReference>
<dbReference type="RefSeq" id="WP_170022319.1">
    <property type="nucleotide sequence ID" value="NZ_JABCSC020000003.1"/>
</dbReference>
<feature type="compositionally biased region" description="Low complexity" evidence="1">
    <location>
        <begin position="41"/>
        <end position="75"/>
    </location>
</feature>
<keyword evidence="6" id="KW-1185">Reference proteome</keyword>
<accession>A0ABX2IHI6</accession>
<evidence type="ECO:0000256" key="3">
    <source>
        <dbReference type="SAM" id="SignalP"/>
    </source>
</evidence>
<dbReference type="SMART" id="SM00978">
    <property type="entry name" value="Tim44"/>
    <property type="match status" value="1"/>
</dbReference>
<evidence type="ECO:0000256" key="1">
    <source>
        <dbReference type="SAM" id="MobiDB-lite"/>
    </source>
</evidence>
<sequence>MFKNLMLSIAFVSALVGASIEVAEAKRLGGGRNTGIQRQVAPTQRQATPTATPQQQAAPTQAARPANQPAPAAQPSGWRKWAGPLAGLAAGIGLAALLSHLGVGAEFAGILLAILAVVVVVALLRRFMGGARQQQAEPAFAGAGNVSPMQREAAPQAAFGGAAGASPGAAEARFPAGFDVAAFERQAKLNFIRLQAANDAGNLADIRDFTSPEIFAEIKLGIDERGGKAQKTDVVVLNAEVLEVVEENGQYIASVHYSGSLREDDAAAPQAFDEIWHLAKPVDGNRGWTLSGIQQLG</sequence>
<dbReference type="InterPro" id="IPR007379">
    <property type="entry name" value="Tim44-like_dom"/>
</dbReference>
<dbReference type="InterPro" id="IPR032710">
    <property type="entry name" value="NTF2-like_dom_sf"/>
</dbReference>
<evidence type="ECO:0000313" key="6">
    <source>
        <dbReference type="Proteomes" id="UP000778523"/>
    </source>
</evidence>
<keyword evidence="3" id="KW-0732">Signal</keyword>
<feature type="domain" description="Tim44-like" evidence="4">
    <location>
        <begin position="165"/>
        <end position="295"/>
    </location>
</feature>
<protein>
    <submittedName>
        <fullName evidence="5">Tim44 domain-containing protein</fullName>
    </submittedName>
</protein>
<evidence type="ECO:0000256" key="2">
    <source>
        <dbReference type="SAM" id="Phobius"/>
    </source>
</evidence>
<reference evidence="5 6" key="1">
    <citation type="submission" date="2020-06" db="EMBL/GenBank/DDBJ databases">
        <title>Draft genome of Uliginosibacterium sp. IMCC34675.</title>
        <authorList>
            <person name="Song J."/>
        </authorList>
    </citation>
    <scope>NUCLEOTIDE SEQUENCE [LARGE SCALE GENOMIC DNA]</scope>
    <source>
        <strain evidence="5 6">IMCC34675</strain>
    </source>
</reference>
<name>A0ABX2IHI6_9RHOO</name>
<keyword evidence="2" id="KW-0812">Transmembrane</keyword>